<name>A0A930UY93_9PAST</name>
<sequence length="101" mass="11432">MGVKAYFENIHQVILQQVKSANQEINVAVAWFTDRQLFDALCERAMKGVKVSVALIDDEINCGANRLNFAKLQNLKGTVTFLESKNTPECIINFALLIKMW</sequence>
<evidence type="ECO:0000259" key="1">
    <source>
        <dbReference type="Pfam" id="PF13091"/>
    </source>
</evidence>
<organism evidence="2">
    <name type="scientific">Gallibacterium anatis</name>
    <dbReference type="NCBI Taxonomy" id="750"/>
    <lineage>
        <taxon>Bacteria</taxon>
        <taxon>Pseudomonadati</taxon>
        <taxon>Pseudomonadota</taxon>
        <taxon>Gammaproteobacteria</taxon>
        <taxon>Pasteurellales</taxon>
        <taxon>Pasteurellaceae</taxon>
        <taxon>Gallibacterium</taxon>
    </lineage>
</organism>
<feature type="domain" description="Phospholipase D-like" evidence="1">
    <location>
        <begin position="14"/>
        <end position="57"/>
    </location>
</feature>
<comment type="caution">
    <text evidence="2">The sequence shown here is derived from an EMBL/GenBank/DDBJ whole genome shotgun (WGS) entry which is preliminary data.</text>
</comment>
<dbReference type="InterPro" id="IPR025202">
    <property type="entry name" value="PLD-like_dom"/>
</dbReference>
<evidence type="ECO:0000313" key="2">
    <source>
        <dbReference type="EMBL" id="MBF4102933.1"/>
    </source>
</evidence>
<proteinExistence type="predicted"/>
<dbReference type="AlphaFoldDB" id="A0A930UY93"/>
<accession>A0A930UY93</accession>
<reference evidence="2" key="1">
    <citation type="submission" date="2020-11" db="EMBL/GenBank/DDBJ databases">
        <title>Gallibacterium anatis 1637, full genome, WGS.</title>
        <authorList>
            <person name="Laishevtcev A.I."/>
            <person name="Yakimova E.A."/>
            <person name="Petkovich D."/>
            <person name="Stepanova T.V."/>
            <person name="Kalendr R.S."/>
            <person name="Rubalsky E.O."/>
            <person name="Zulkarneev E.R."/>
            <person name="Aleshkin A.V."/>
        </authorList>
    </citation>
    <scope>NUCLEOTIDE SEQUENCE</scope>
    <source>
        <strain evidence="2">1637</strain>
    </source>
</reference>
<protein>
    <submittedName>
        <fullName evidence="2">DUF1669 domain-containing protein</fullName>
    </submittedName>
</protein>
<gene>
    <name evidence="2" type="ORF">INT80_11990</name>
</gene>
<dbReference type="EMBL" id="JADION010000039">
    <property type="protein sequence ID" value="MBF4102933.1"/>
    <property type="molecule type" value="Genomic_DNA"/>
</dbReference>
<dbReference type="Gene3D" id="3.30.870.10">
    <property type="entry name" value="Endonuclease Chain A"/>
    <property type="match status" value="1"/>
</dbReference>
<dbReference type="Pfam" id="PF13091">
    <property type="entry name" value="PLDc_2"/>
    <property type="match status" value="1"/>
</dbReference>
<dbReference type="SUPFAM" id="SSF56024">
    <property type="entry name" value="Phospholipase D/nuclease"/>
    <property type="match status" value="1"/>
</dbReference>